<keyword evidence="1" id="KW-0472">Membrane</keyword>
<keyword evidence="1" id="KW-0812">Transmembrane</keyword>
<gene>
    <name evidence="2" type="ORF">JK635_07755</name>
</gene>
<comment type="caution">
    <text evidence="2">The sequence shown here is derived from an EMBL/GenBank/DDBJ whole genome shotgun (WGS) entry which is preliminary data.</text>
</comment>
<accession>A0ABS1TLB4</accession>
<reference evidence="2 3" key="1">
    <citation type="submission" date="2021-01" db="EMBL/GenBank/DDBJ databases">
        <title>Genome public.</title>
        <authorList>
            <person name="Liu C."/>
            <person name="Sun Q."/>
        </authorList>
    </citation>
    <scope>NUCLEOTIDE SEQUENCE [LARGE SCALE GENOMIC DNA]</scope>
    <source>
        <strain evidence="2 3">YIM B02564</strain>
    </source>
</reference>
<sequence>MSEVESETKKKKVLEDEEKTLSFYESFSSFMSRMQEGIFPYLIMMMIIIYPYLFVPFTFFPTFFLYHMESERRNEAGINTSKKTLRLIFISLIIAIAVRLAFYAGFFITAIQRF</sequence>
<keyword evidence="1" id="KW-1133">Transmembrane helix</keyword>
<dbReference type="Proteomes" id="UP000623967">
    <property type="component" value="Unassembled WGS sequence"/>
</dbReference>
<name>A0ABS1TLB4_9BACI</name>
<dbReference type="RefSeq" id="WP_202653383.1">
    <property type="nucleotide sequence ID" value="NZ_JAESWB010000134.1"/>
</dbReference>
<feature type="transmembrane region" description="Helical" evidence="1">
    <location>
        <begin position="38"/>
        <end position="66"/>
    </location>
</feature>
<keyword evidence="3" id="KW-1185">Reference proteome</keyword>
<evidence type="ECO:0000313" key="2">
    <source>
        <dbReference type="EMBL" id="MBL4952104.1"/>
    </source>
</evidence>
<protein>
    <submittedName>
        <fullName evidence="2">Uncharacterized protein</fullName>
    </submittedName>
</protein>
<proteinExistence type="predicted"/>
<dbReference type="EMBL" id="JAESWB010000134">
    <property type="protein sequence ID" value="MBL4952104.1"/>
    <property type="molecule type" value="Genomic_DNA"/>
</dbReference>
<feature type="transmembrane region" description="Helical" evidence="1">
    <location>
        <begin position="87"/>
        <end position="111"/>
    </location>
</feature>
<organism evidence="2 3">
    <name type="scientific">Neobacillus paridis</name>
    <dbReference type="NCBI Taxonomy" id="2803862"/>
    <lineage>
        <taxon>Bacteria</taxon>
        <taxon>Bacillati</taxon>
        <taxon>Bacillota</taxon>
        <taxon>Bacilli</taxon>
        <taxon>Bacillales</taxon>
        <taxon>Bacillaceae</taxon>
        <taxon>Neobacillus</taxon>
    </lineage>
</organism>
<evidence type="ECO:0000313" key="3">
    <source>
        <dbReference type="Proteomes" id="UP000623967"/>
    </source>
</evidence>
<evidence type="ECO:0000256" key="1">
    <source>
        <dbReference type="SAM" id="Phobius"/>
    </source>
</evidence>